<dbReference type="InterPro" id="IPR037069">
    <property type="entry name" value="AcylCoA_DH/ox_N_sf"/>
</dbReference>
<dbReference type="RefSeq" id="WP_012851743.1">
    <property type="nucleotide sequence ID" value="NC_013510.1"/>
</dbReference>
<dbReference type="SUPFAM" id="SSF56645">
    <property type="entry name" value="Acyl-CoA dehydrogenase NM domain-like"/>
    <property type="match status" value="1"/>
</dbReference>
<keyword evidence="4" id="KW-0547">Nucleotide-binding</keyword>
<comment type="subcellular location">
    <subcellularLocation>
        <location evidence="1">Cytoplasm</location>
    </subcellularLocation>
</comment>
<comment type="catalytic activity">
    <reaction evidence="12">
        <text>dibenzothiophene 5-oxide + FMNH2 + O2 = dibenzothiophene 5,5-dioxide + FMN + H2O + H(+)</text>
        <dbReference type="Rhea" id="RHEA:49080"/>
        <dbReference type="ChEBI" id="CHEBI:15377"/>
        <dbReference type="ChEBI" id="CHEBI:15378"/>
        <dbReference type="ChEBI" id="CHEBI:15379"/>
        <dbReference type="ChEBI" id="CHEBI:23683"/>
        <dbReference type="ChEBI" id="CHEBI:57618"/>
        <dbReference type="ChEBI" id="CHEBI:58210"/>
        <dbReference type="ChEBI" id="CHEBI:90356"/>
    </reaction>
</comment>
<dbReference type="KEGG" id="tcu:Tcur_1377"/>
<dbReference type="eggNOG" id="COG1960">
    <property type="taxonomic scope" value="Bacteria"/>
</dbReference>
<dbReference type="GO" id="GO:0006552">
    <property type="term" value="P:L-leucine catabolic process"/>
    <property type="evidence" value="ECO:0007669"/>
    <property type="project" value="TreeGrafter"/>
</dbReference>
<evidence type="ECO:0000313" key="18">
    <source>
        <dbReference type="Proteomes" id="UP000001918"/>
    </source>
</evidence>
<feature type="domain" description="Acyl-CoA oxidase/dehydrogenase middle" evidence="14">
    <location>
        <begin position="118"/>
        <end position="205"/>
    </location>
</feature>
<dbReference type="Pfam" id="PF02771">
    <property type="entry name" value="Acyl-CoA_dh_N"/>
    <property type="match status" value="1"/>
</dbReference>
<dbReference type="InterPro" id="IPR046373">
    <property type="entry name" value="Acyl-CoA_Oxase/DH_mid-dom_sf"/>
</dbReference>
<dbReference type="GO" id="GO:0008470">
    <property type="term" value="F:3-methylbutanoyl-CoA dehydrogenase activity"/>
    <property type="evidence" value="ECO:0007669"/>
    <property type="project" value="TreeGrafter"/>
</dbReference>
<dbReference type="InterPro" id="IPR013107">
    <property type="entry name" value="Acyl-CoA_DH_C"/>
</dbReference>
<dbReference type="GO" id="GO:0005737">
    <property type="term" value="C:cytoplasm"/>
    <property type="evidence" value="ECO:0007669"/>
    <property type="project" value="UniProtKB-SubCell"/>
</dbReference>
<dbReference type="PANTHER" id="PTHR43884">
    <property type="entry name" value="ACYL-COA DEHYDROGENASE"/>
    <property type="match status" value="1"/>
</dbReference>
<evidence type="ECO:0000256" key="7">
    <source>
        <dbReference type="ARBA" id="ARBA00034307"/>
    </source>
</evidence>
<comment type="pathway">
    <text evidence="7">Sulfur metabolism; dibenzothiophene degradation.</text>
</comment>
<sequence length="409" mass="43634">MSDRADAFWERLGPVLDAIAEGAHDRDRRRRYATEHLAELGRIGFWALTVPREYGGLGLGPDAVAEAIMRLAAVDGSLGQIPQNHFNTVDRVVLTGTEEQRRRHLPLLVRGGFYGNAAAEPGDRRPGEAATTLTRTADGWSLSGRKVYATGALLADVVAVLARTPAGEQVTVLVPRDAEGVTINDDWDGFGQRTTASGSAVFQDVRVADLDVLPWPDDPRLAYRISAHAQLMHAAIDAGIAEGAAGEAVALARRVHGARGSGAARFTEDALGMAELGELHLAATTARRMVEAAAVELTGLTDTSPLPKVPAAFYAVMQAKIVSTRAALQVAQGLFDVGGAGSTRAGLGLDRYWRDARTHTLHDAVRWKPHSLGKWLAEGLVADPWSLGAPLRRLTDLVDLPEPNGSDIP</sequence>
<keyword evidence="5" id="KW-0560">Oxidoreductase</keyword>
<feature type="domain" description="Acyl-CoA dehydrogenase C-terminal" evidence="16">
    <location>
        <begin position="231"/>
        <end position="366"/>
    </location>
</feature>
<evidence type="ECO:0000256" key="10">
    <source>
        <dbReference type="ARBA" id="ARBA00034345"/>
    </source>
</evidence>
<evidence type="ECO:0000256" key="13">
    <source>
        <dbReference type="ARBA" id="ARBA00049456"/>
    </source>
</evidence>
<dbReference type="GO" id="GO:0004497">
    <property type="term" value="F:monooxygenase activity"/>
    <property type="evidence" value="ECO:0007669"/>
    <property type="project" value="UniProtKB-KW"/>
</dbReference>
<evidence type="ECO:0000256" key="6">
    <source>
        <dbReference type="ARBA" id="ARBA00023033"/>
    </source>
</evidence>
<dbReference type="OrthoDB" id="571684at2"/>
<keyword evidence="6" id="KW-0503">Monooxygenase</keyword>
<dbReference type="Gene3D" id="1.20.140.10">
    <property type="entry name" value="Butyryl-CoA Dehydrogenase, subunit A, domain 3"/>
    <property type="match status" value="1"/>
</dbReference>
<keyword evidence="18" id="KW-1185">Reference proteome</keyword>
<feature type="domain" description="Acyl-CoA dehydrogenase/oxidase N-terminal" evidence="15">
    <location>
        <begin position="18"/>
        <end position="111"/>
    </location>
</feature>
<proteinExistence type="inferred from homology"/>
<dbReference type="EC" id="1.14.14.21" evidence="9"/>
<organism evidence="17 18">
    <name type="scientific">Thermomonospora curvata (strain ATCC 19995 / DSM 43183 / JCM 3096 / KCTC 9072 / NBRC 15933 / NCIMB 10081 / Henssen B9)</name>
    <dbReference type="NCBI Taxonomy" id="471852"/>
    <lineage>
        <taxon>Bacteria</taxon>
        <taxon>Bacillati</taxon>
        <taxon>Actinomycetota</taxon>
        <taxon>Actinomycetes</taxon>
        <taxon>Streptosporangiales</taxon>
        <taxon>Thermomonosporaceae</taxon>
        <taxon>Thermomonospora</taxon>
    </lineage>
</organism>
<dbReference type="Pfam" id="PF02770">
    <property type="entry name" value="Acyl-CoA_dh_M"/>
    <property type="match status" value="1"/>
</dbReference>
<dbReference type="STRING" id="471852.Tcur_1377"/>
<evidence type="ECO:0000256" key="12">
    <source>
        <dbReference type="ARBA" id="ARBA00048445"/>
    </source>
</evidence>
<dbReference type="AlphaFoldDB" id="D1AA23"/>
<dbReference type="InterPro" id="IPR036250">
    <property type="entry name" value="AcylCo_DH-like_C"/>
</dbReference>
<dbReference type="InterPro" id="IPR009100">
    <property type="entry name" value="AcylCoA_DH/oxidase_NM_dom_sf"/>
</dbReference>
<evidence type="ECO:0000256" key="5">
    <source>
        <dbReference type="ARBA" id="ARBA00023002"/>
    </source>
</evidence>
<comment type="catalytic activity">
    <reaction evidence="11">
        <text>dibenzothiophene + FMNH2 + O2 = dibenzothiophene 5-oxide + FMN + H2O + H(+)</text>
        <dbReference type="Rhea" id="RHEA:49076"/>
        <dbReference type="ChEBI" id="CHEBI:15377"/>
        <dbReference type="ChEBI" id="CHEBI:15378"/>
        <dbReference type="ChEBI" id="CHEBI:15379"/>
        <dbReference type="ChEBI" id="CHEBI:23681"/>
        <dbReference type="ChEBI" id="CHEBI:23683"/>
        <dbReference type="ChEBI" id="CHEBI:57618"/>
        <dbReference type="ChEBI" id="CHEBI:58210"/>
    </reaction>
</comment>
<dbReference type="Gene3D" id="1.10.540.10">
    <property type="entry name" value="Acyl-CoA dehydrogenase/oxidase, N-terminal domain"/>
    <property type="match status" value="1"/>
</dbReference>
<evidence type="ECO:0000256" key="9">
    <source>
        <dbReference type="ARBA" id="ARBA00034328"/>
    </source>
</evidence>
<comment type="similarity">
    <text evidence="8">Belongs to the DszC flavin monooxygenase family.</text>
</comment>
<comment type="catalytic activity">
    <reaction evidence="13">
        <text>dibenzothiophene + 2 FMNH2 + 2 O2 = dibenzothiophene 5,5-dioxide + 2 FMN + 2 H2O + 2 H(+)</text>
        <dbReference type="Rhea" id="RHEA:49072"/>
        <dbReference type="ChEBI" id="CHEBI:15377"/>
        <dbReference type="ChEBI" id="CHEBI:15378"/>
        <dbReference type="ChEBI" id="CHEBI:15379"/>
        <dbReference type="ChEBI" id="CHEBI:23681"/>
        <dbReference type="ChEBI" id="CHEBI:57618"/>
        <dbReference type="ChEBI" id="CHEBI:58210"/>
        <dbReference type="ChEBI" id="CHEBI:90356"/>
        <dbReference type="EC" id="1.14.14.21"/>
    </reaction>
</comment>
<protein>
    <recommendedName>
        <fullName evidence="10">Dibenzothiophene monooxygenase</fullName>
        <ecNumber evidence="9">1.14.14.21</ecNumber>
    </recommendedName>
</protein>
<evidence type="ECO:0000313" key="17">
    <source>
        <dbReference type="EMBL" id="ACY96959.1"/>
    </source>
</evidence>
<keyword evidence="2" id="KW-0285">Flavoprotein</keyword>
<evidence type="ECO:0000256" key="11">
    <source>
        <dbReference type="ARBA" id="ARBA00047859"/>
    </source>
</evidence>
<dbReference type="HOGENOM" id="CLU_018204_10_0_11"/>
<gene>
    <name evidence="17" type="ordered locus">Tcur_1377</name>
</gene>
<dbReference type="SUPFAM" id="SSF47203">
    <property type="entry name" value="Acyl-CoA dehydrogenase C-terminal domain-like"/>
    <property type="match status" value="1"/>
</dbReference>
<dbReference type="GO" id="GO:0050660">
    <property type="term" value="F:flavin adenine dinucleotide binding"/>
    <property type="evidence" value="ECO:0007669"/>
    <property type="project" value="InterPro"/>
</dbReference>
<evidence type="ECO:0000259" key="15">
    <source>
        <dbReference type="Pfam" id="PF02771"/>
    </source>
</evidence>
<dbReference type="InterPro" id="IPR013786">
    <property type="entry name" value="AcylCoA_DH/ox_N"/>
</dbReference>
<evidence type="ECO:0000256" key="2">
    <source>
        <dbReference type="ARBA" id="ARBA00022630"/>
    </source>
</evidence>
<keyword evidence="3" id="KW-0288">FMN</keyword>
<evidence type="ECO:0000256" key="1">
    <source>
        <dbReference type="ARBA" id="ARBA00004496"/>
    </source>
</evidence>
<evidence type="ECO:0000256" key="3">
    <source>
        <dbReference type="ARBA" id="ARBA00022643"/>
    </source>
</evidence>
<dbReference type="PIRSF" id="PIRSF016578">
    <property type="entry name" value="HsaA"/>
    <property type="match status" value="1"/>
</dbReference>
<reference evidence="17 18" key="1">
    <citation type="journal article" date="2011" name="Stand. Genomic Sci.">
        <title>Complete genome sequence of Thermomonospora curvata type strain (B9).</title>
        <authorList>
            <person name="Chertkov O."/>
            <person name="Sikorski J."/>
            <person name="Nolan M."/>
            <person name="Lapidus A."/>
            <person name="Lucas S."/>
            <person name="Del Rio T.G."/>
            <person name="Tice H."/>
            <person name="Cheng J.F."/>
            <person name="Goodwin L."/>
            <person name="Pitluck S."/>
            <person name="Liolios K."/>
            <person name="Ivanova N."/>
            <person name="Mavromatis K."/>
            <person name="Mikhailova N."/>
            <person name="Ovchinnikova G."/>
            <person name="Pati A."/>
            <person name="Chen A."/>
            <person name="Palaniappan K."/>
            <person name="Djao O.D."/>
            <person name="Land M."/>
            <person name="Hauser L."/>
            <person name="Chang Y.J."/>
            <person name="Jeffries C.D."/>
            <person name="Brettin T."/>
            <person name="Han C."/>
            <person name="Detter J.C."/>
            <person name="Rohde M."/>
            <person name="Goker M."/>
            <person name="Woyke T."/>
            <person name="Bristow J."/>
            <person name="Eisen J.A."/>
            <person name="Markowitz V."/>
            <person name="Hugenholtz P."/>
            <person name="Klenk H.P."/>
            <person name="Kyrpides N.C."/>
        </authorList>
    </citation>
    <scope>NUCLEOTIDE SEQUENCE [LARGE SCALE GENOMIC DNA]</scope>
    <source>
        <strain evidence="18">ATCC 19995 / DSM 43183 / JCM 3096 / KCTC 9072 / NBRC 15933 / NCIMB 10081 / Henssen B9</strain>
    </source>
</reference>
<dbReference type="Pfam" id="PF08028">
    <property type="entry name" value="Acyl-CoA_dh_2"/>
    <property type="match status" value="1"/>
</dbReference>
<dbReference type="PANTHER" id="PTHR43884:SF12">
    <property type="entry name" value="ISOVALERYL-COA DEHYDROGENASE, MITOCHONDRIAL-RELATED"/>
    <property type="match status" value="1"/>
</dbReference>
<evidence type="ECO:0000256" key="8">
    <source>
        <dbReference type="ARBA" id="ARBA00034317"/>
    </source>
</evidence>
<dbReference type="EMBL" id="CP001738">
    <property type="protein sequence ID" value="ACY96959.1"/>
    <property type="molecule type" value="Genomic_DNA"/>
</dbReference>
<dbReference type="Proteomes" id="UP000001918">
    <property type="component" value="Chromosome"/>
</dbReference>
<evidence type="ECO:0000259" key="16">
    <source>
        <dbReference type="Pfam" id="PF08028"/>
    </source>
</evidence>
<name>D1AA23_THECD</name>
<accession>D1AA23</accession>
<dbReference type="InterPro" id="IPR006091">
    <property type="entry name" value="Acyl-CoA_Oxase/DH_mid-dom"/>
</dbReference>
<evidence type="ECO:0000256" key="4">
    <source>
        <dbReference type="ARBA" id="ARBA00022741"/>
    </source>
</evidence>
<evidence type="ECO:0000259" key="14">
    <source>
        <dbReference type="Pfam" id="PF02770"/>
    </source>
</evidence>
<dbReference type="Gene3D" id="2.40.110.10">
    <property type="entry name" value="Butyryl-CoA Dehydrogenase, subunit A, domain 2"/>
    <property type="match status" value="1"/>
</dbReference>